<dbReference type="EMBL" id="BMAU01021244">
    <property type="protein sequence ID" value="GFY04530.1"/>
    <property type="molecule type" value="Genomic_DNA"/>
</dbReference>
<dbReference type="Proteomes" id="UP000887159">
    <property type="component" value="Unassembled WGS sequence"/>
</dbReference>
<name>A0A8X6S4K2_TRICX</name>
<reference evidence="2" key="1">
    <citation type="submission" date="2020-08" db="EMBL/GenBank/DDBJ databases">
        <title>Multicomponent nature underlies the extraordinary mechanical properties of spider dragline silk.</title>
        <authorList>
            <person name="Kono N."/>
            <person name="Nakamura H."/>
            <person name="Mori M."/>
            <person name="Yoshida Y."/>
            <person name="Ohtoshi R."/>
            <person name="Malay A.D."/>
            <person name="Moran D.A.P."/>
            <person name="Tomita M."/>
            <person name="Numata K."/>
            <person name="Arakawa K."/>
        </authorList>
    </citation>
    <scope>NUCLEOTIDE SEQUENCE</scope>
</reference>
<gene>
    <name evidence="2" type="ORF">TNCV_4416161</name>
</gene>
<feature type="region of interest" description="Disordered" evidence="1">
    <location>
        <begin position="69"/>
        <end position="88"/>
    </location>
</feature>
<organism evidence="2 3">
    <name type="scientific">Trichonephila clavipes</name>
    <name type="common">Golden silk orbweaver</name>
    <name type="synonym">Nephila clavipes</name>
    <dbReference type="NCBI Taxonomy" id="2585209"/>
    <lineage>
        <taxon>Eukaryota</taxon>
        <taxon>Metazoa</taxon>
        <taxon>Ecdysozoa</taxon>
        <taxon>Arthropoda</taxon>
        <taxon>Chelicerata</taxon>
        <taxon>Arachnida</taxon>
        <taxon>Araneae</taxon>
        <taxon>Araneomorphae</taxon>
        <taxon>Entelegynae</taxon>
        <taxon>Araneoidea</taxon>
        <taxon>Nephilidae</taxon>
        <taxon>Trichonephila</taxon>
    </lineage>
</organism>
<proteinExistence type="predicted"/>
<dbReference type="AlphaFoldDB" id="A0A8X6S4K2"/>
<protein>
    <submittedName>
        <fullName evidence="2">Uncharacterized protein</fullName>
    </submittedName>
</protein>
<evidence type="ECO:0000313" key="2">
    <source>
        <dbReference type="EMBL" id="GFY04530.1"/>
    </source>
</evidence>
<accession>A0A8X6S4K2</accession>
<evidence type="ECO:0000313" key="3">
    <source>
        <dbReference type="Proteomes" id="UP000887159"/>
    </source>
</evidence>
<feature type="compositionally biased region" description="Basic and acidic residues" evidence="1">
    <location>
        <begin position="77"/>
        <end position="88"/>
    </location>
</feature>
<comment type="caution">
    <text evidence="2">The sequence shown here is derived from an EMBL/GenBank/DDBJ whole genome shotgun (WGS) entry which is preliminary data.</text>
</comment>
<keyword evidence="3" id="KW-1185">Reference proteome</keyword>
<sequence length="146" mass="16219">METFVFPTCNQKLDVYTATFCFCRSCHSFGKTIDSFLKVAAGIARYSFKKTLFNSGTDLGCRWLGRTPSSNSSLGFRSREPSRGPTNRRDRVTLAKNINKEFDSSEVCGELFLRLSEKSGISLLETKILRKSSNSAESLGSASTFL</sequence>
<evidence type="ECO:0000256" key="1">
    <source>
        <dbReference type="SAM" id="MobiDB-lite"/>
    </source>
</evidence>